<dbReference type="EMBL" id="JARBHA010000008">
    <property type="protein sequence ID" value="KAJ9693758.1"/>
    <property type="molecule type" value="Genomic_DNA"/>
</dbReference>
<dbReference type="Proteomes" id="UP001168098">
    <property type="component" value="Unassembled WGS sequence"/>
</dbReference>
<evidence type="ECO:0000313" key="3">
    <source>
        <dbReference type="Proteomes" id="UP001168098"/>
    </source>
</evidence>
<evidence type="ECO:0000313" key="2">
    <source>
        <dbReference type="EMBL" id="KAJ9693758.1"/>
    </source>
</evidence>
<dbReference type="EMBL" id="JARBHA010000008">
    <property type="protein sequence ID" value="KAJ9693757.1"/>
    <property type="molecule type" value="Genomic_DNA"/>
</dbReference>
<proteinExistence type="predicted"/>
<keyword evidence="3" id="KW-1185">Reference proteome</keyword>
<organism evidence="2 3">
    <name type="scientific">Vitis rotundifolia</name>
    <name type="common">Muscadine grape</name>
    <dbReference type="NCBI Taxonomy" id="103349"/>
    <lineage>
        <taxon>Eukaryota</taxon>
        <taxon>Viridiplantae</taxon>
        <taxon>Streptophyta</taxon>
        <taxon>Embryophyta</taxon>
        <taxon>Tracheophyta</taxon>
        <taxon>Spermatophyta</taxon>
        <taxon>Magnoliopsida</taxon>
        <taxon>eudicotyledons</taxon>
        <taxon>Gunneridae</taxon>
        <taxon>Pentapetalae</taxon>
        <taxon>rosids</taxon>
        <taxon>Vitales</taxon>
        <taxon>Vitaceae</taxon>
        <taxon>Viteae</taxon>
        <taxon>Vitis</taxon>
    </lineage>
</organism>
<comment type="caution">
    <text evidence="2">The sequence shown here is derived from an EMBL/GenBank/DDBJ whole genome shotgun (WGS) entry which is preliminary data.</text>
</comment>
<reference evidence="2 3" key="1">
    <citation type="journal article" date="2023" name="BMC Biotechnol.">
        <title>Vitis rotundifolia cv Carlos genome sequencing.</title>
        <authorList>
            <person name="Huff M."/>
            <person name="Hulse-Kemp A."/>
            <person name="Scheffler B."/>
            <person name="Youngblood R."/>
            <person name="Simpson S."/>
            <person name="Babiker E."/>
            <person name="Staton M."/>
        </authorList>
    </citation>
    <scope>NUCLEOTIDE SEQUENCE [LARGE SCALE GENOMIC DNA]</scope>
    <source>
        <tissue evidence="2">Leaf</tissue>
    </source>
</reference>
<sequence length="130" mass="14790">MAATDVAVHLYWNGRVKTKKYDVVYEGDDMNVMPIKLKHGTTYFGLLDKIYATTGIHRHDGLNVVCRYPISSREYKPIPIKNDEAVDLMLEVPCRSFRVYCVEIYLEATRCVEYPHRELVASYGAGLAAA</sequence>
<name>A0AA39DQY1_VITRO</name>
<gene>
    <name evidence="1" type="ORF">PVL29_009626</name>
    <name evidence="2" type="ORF">PVL29_009627</name>
</gene>
<dbReference type="AlphaFoldDB" id="A0AA39DQY1"/>
<accession>A0AA39DQY1</accession>
<protein>
    <submittedName>
        <fullName evidence="2">Uncharacterized protein</fullName>
    </submittedName>
</protein>
<evidence type="ECO:0000313" key="1">
    <source>
        <dbReference type="EMBL" id="KAJ9693757.1"/>
    </source>
</evidence>